<dbReference type="EC" id="2.7.7.101" evidence="12"/>
<dbReference type="RefSeq" id="WP_209455875.1">
    <property type="nucleotide sequence ID" value="NZ_BAAACS010000017.1"/>
</dbReference>
<comment type="caution">
    <text evidence="16">The sequence shown here is derived from an EMBL/GenBank/DDBJ whole genome shotgun (WGS) entry which is preliminary data.</text>
</comment>
<dbReference type="GO" id="GO:0016779">
    <property type="term" value="F:nucleotidyltransferase activity"/>
    <property type="evidence" value="ECO:0007669"/>
    <property type="project" value="UniProtKB-KW"/>
</dbReference>
<dbReference type="InterPro" id="IPR034151">
    <property type="entry name" value="TOPRIM_DnaG_bac"/>
</dbReference>
<keyword evidence="8 12" id="KW-0862">Zinc</keyword>
<evidence type="ECO:0000256" key="8">
    <source>
        <dbReference type="ARBA" id="ARBA00022833"/>
    </source>
</evidence>
<evidence type="ECO:0000313" key="17">
    <source>
        <dbReference type="Proteomes" id="UP000767291"/>
    </source>
</evidence>
<evidence type="ECO:0000256" key="14">
    <source>
        <dbReference type="SAM" id="Coils"/>
    </source>
</evidence>
<keyword evidence="1 12" id="KW-0240">DNA-directed RNA polymerase</keyword>
<keyword evidence="9" id="KW-0460">Magnesium</keyword>
<dbReference type="InterPro" id="IPR006295">
    <property type="entry name" value="DNA_primase_DnaG"/>
</dbReference>
<keyword evidence="4 12" id="KW-0548">Nucleotidyltransferase</keyword>
<keyword evidence="6 12" id="KW-0479">Metal-binding</keyword>
<evidence type="ECO:0000259" key="15">
    <source>
        <dbReference type="PROSITE" id="PS50880"/>
    </source>
</evidence>
<proteinExistence type="inferred from homology"/>
<evidence type="ECO:0000256" key="13">
    <source>
        <dbReference type="PIRNR" id="PIRNR002811"/>
    </source>
</evidence>
<protein>
    <recommendedName>
        <fullName evidence="12 13">DNA primase</fullName>
        <ecNumber evidence="12">2.7.7.101</ecNumber>
    </recommendedName>
</protein>
<dbReference type="Proteomes" id="UP000767291">
    <property type="component" value="Unassembled WGS sequence"/>
</dbReference>
<reference evidence="16 17" key="1">
    <citation type="submission" date="2021-03" db="EMBL/GenBank/DDBJ databases">
        <title>Genomic Encyclopedia of Type Strains, Phase IV (KMG-IV): sequencing the most valuable type-strain genomes for metagenomic binning, comparative biology and taxonomic classification.</title>
        <authorList>
            <person name="Goeker M."/>
        </authorList>
    </citation>
    <scope>NUCLEOTIDE SEQUENCE [LARGE SCALE GENOMIC DNA]</scope>
    <source>
        <strain evidence="16 17">DSM 1289</strain>
    </source>
</reference>
<keyword evidence="2 12" id="KW-0639">Primosome</keyword>
<evidence type="ECO:0000256" key="4">
    <source>
        <dbReference type="ARBA" id="ARBA00022695"/>
    </source>
</evidence>
<sequence>MNDMKDIIDEVKSRCEISSIISEYMAIKQSGSNYKGLCPFHGEKTPSFHINTSKQIYKCFGCGEGGDVINFVMKMENLDFMDSVKLLASKCGLEINTNISDDARLKIEKSKKFQDVYTEAARFYFSNLTEGRNNGYDYLRNRGLSDKIIKKFGLGFSKDSWSNLKEFLLSKGYNEEELLECGLILKNKDGSNTYDRFRNRVMFPIFDYRGNIIAFGGRTLDNSIPKYLNSPETLIFNKRENLYGLNFARKKIDNRTIILVEGYMDLISLVQYGVENVSATLGTALTDQQSSLIKRYVDNVVISYDSDSAGVQATLRAIDILVRSGINAKVLNLRDSKDPDEFIRKYGVDEYKKEIESASHYIKYKIDNLKGSYNLNRDEYKVKYIKEACKIIKALKSPIDSDYYISYLSQTMGISIDSIKREVYGNNYNKSYNSKFNNKIKEKPIEKVEVRTDGKMVSEKLLLRIMLENKKIREIILLKINSEDFFFEKNIEFANFIIKNREMDKITIDKNESFCIDEEYIEDINSISLNNIDFENTKEIDEIINTVKRNTLETQIGNLLKEQKELENNHDAKEVDGKIMEIALKIVEINKMLKSL</sequence>
<dbReference type="SMART" id="SM00400">
    <property type="entry name" value="ZnF_CHCC"/>
    <property type="match status" value="1"/>
</dbReference>
<dbReference type="PIRSF" id="PIRSF002811">
    <property type="entry name" value="DnaG"/>
    <property type="match status" value="1"/>
</dbReference>
<keyword evidence="14" id="KW-0175">Coiled coil</keyword>
<dbReference type="Pfam" id="PF10410">
    <property type="entry name" value="DnaB_bind"/>
    <property type="match status" value="1"/>
</dbReference>
<dbReference type="InterPro" id="IPR030846">
    <property type="entry name" value="DnaG_bac"/>
</dbReference>
<keyword evidence="17" id="KW-1185">Reference proteome</keyword>
<feature type="zinc finger region" description="CHC2-type" evidence="12">
    <location>
        <begin position="38"/>
        <end position="62"/>
    </location>
</feature>
<evidence type="ECO:0000256" key="6">
    <source>
        <dbReference type="ARBA" id="ARBA00022723"/>
    </source>
</evidence>
<feature type="domain" description="Toprim" evidence="15">
    <location>
        <begin position="255"/>
        <end position="336"/>
    </location>
</feature>
<organism evidence="16 17">
    <name type="scientific">Metaclostridioides mangenotii</name>
    <dbReference type="NCBI Taxonomy" id="1540"/>
    <lineage>
        <taxon>Bacteria</taxon>
        <taxon>Bacillati</taxon>
        <taxon>Bacillota</taxon>
        <taxon>Clostridia</taxon>
        <taxon>Peptostreptococcales</taxon>
        <taxon>Peptostreptococcaceae</taxon>
        <taxon>Metaclostridioides</taxon>
    </lineage>
</organism>
<dbReference type="SMART" id="SM00493">
    <property type="entry name" value="TOPRIM"/>
    <property type="match status" value="1"/>
</dbReference>
<dbReference type="PANTHER" id="PTHR30313">
    <property type="entry name" value="DNA PRIMASE"/>
    <property type="match status" value="1"/>
</dbReference>
<evidence type="ECO:0000256" key="9">
    <source>
        <dbReference type="ARBA" id="ARBA00022842"/>
    </source>
</evidence>
<evidence type="ECO:0000256" key="11">
    <source>
        <dbReference type="ARBA" id="ARBA00023163"/>
    </source>
</evidence>
<accession>A0ABS4E8U1</accession>
<evidence type="ECO:0000256" key="1">
    <source>
        <dbReference type="ARBA" id="ARBA00022478"/>
    </source>
</evidence>
<dbReference type="InterPro" id="IPR050219">
    <property type="entry name" value="DnaG_primase"/>
</dbReference>
<dbReference type="Gene3D" id="3.40.1360.10">
    <property type="match status" value="1"/>
</dbReference>
<keyword evidence="10 12" id="KW-0238">DNA-binding</keyword>
<evidence type="ECO:0000256" key="12">
    <source>
        <dbReference type="HAMAP-Rule" id="MF_00974"/>
    </source>
</evidence>
<dbReference type="Pfam" id="PF08275">
    <property type="entry name" value="DNAG_N"/>
    <property type="match status" value="1"/>
</dbReference>
<keyword evidence="11 12" id="KW-0804">Transcription</keyword>
<evidence type="ECO:0000256" key="7">
    <source>
        <dbReference type="ARBA" id="ARBA00022771"/>
    </source>
</evidence>
<comment type="domain">
    <text evidence="12">Contains an N-terminal zinc-binding domain, a central core domain that contains the primase activity, and a C-terminal DnaB-binding domain.</text>
</comment>
<gene>
    <name evidence="12" type="primary">dnaG</name>
    <name evidence="16" type="ORF">J2Z43_000728</name>
</gene>
<dbReference type="PANTHER" id="PTHR30313:SF2">
    <property type="entry name" value="DNA PRIMASE"/>
    <property type="match status" value="1"/>
</dbReference>
<dbReference type="InterPro" id="IPR006171">
    <property type="entry name" value="TOPRIM_dom"/>
</dbReference>
<evidence type="ECO:0000256" key="3">
    <source>
        <dbReference type="ARBA" id="ARBA00022679"/>
    </source>
</evidence>
<comment type="cofactor">
    <cofactor evidence="12 13">
        <name>Zn(2+)</name>
        <dbReference type="ChEBI" id="CHEBI:29105"/>
    </cofactor>
    <text evidence="12 13">Binds 1 zinc ion per monomer.</text>
</comment>
<dbReference type="InterPro" id="IPR019475">
    <property type="entry name" value="DNA_primase_DnaB-bd"/>
</dbReference>
<dbReference type="HAMAP" id="MF_00974">
    <property type="entry name" value="DNA_primase_DnaG"/>
    <property type="match status" value="1"/>
</dbReference>
<dbReference type="NCBIfam" id="TIGR01391">
    <property type="entry name" value="dnaG"/>
    <property type="match status" value="1"/>
</dbReference>
<comment type="catalytic activity">
    <reaction evidence="12">
        <text>ssDNA + n NTP = ssDNA/pppN(pN)n-1 hybrid + (n-1) diphosphate.</text>
        <dbReference type="EC" id="2.7.7.101"/>
    </reaction>
</comment>
<evidence type="ECO:0000256" key="5">
    <source>
        <dbReference type="ARBA" id="ARBA00022705"/>
    </source>
</evidence>
<feature type="coiled-coil region" evidence="14">
    <location>
        <begin position="549"/>
        <end position="576"/>
    </location>
</feature>
<dbReference type="CDD" id="cd03364">
    <property type="entry name" value="TOPRIM_DnaG_primases"/>
    <property type="match status" value="1"/>
</dbReference>
<evidence type="ECO:0000256" key="10">
    <source>
        <dbReference type="ARBA" id="ARBA00023125"/>
    </source>
</evidence>
<comment type="subunit">
    <text evidence="12">Monomer. Interacts with DnaB.</text>
</comment>
<dbReference type="PROSITE" id="PS50880">
    <property type="entry name" value="TOPRIM"/>
    <property type="match status" value="1"/>
</dbReference>
<dbReference type="SUPFAM" id="SSF57783">
    <property type="entry name" value="Zinc beta-ribbon"/>
    <property type="match status" value="1"/>
</dbReference>
<comment type="function">
    <text evidence="12 13">RNA polymerase that catalyzes the synthesis of short RNA molecules used as primers for DNA polymerase during DNA replication.</text>
</comment>
<dbReference type="Pfam" id="PF13155">
    <property type="entry name" value="Toprim_2"/>
    <property type="match status" value="1"/>
</dbReference>
<dbReference type="InterPro" id="IPR036977">
    <property type="entry name" value="DNA_primase_Znf_CHC2"/>
</dbReference>
<keyword evidence="5 12" id="KW-0235">DNA replication</keyword>
<dbReference type="InterPro" id="IPR013264">
    <property type="entry name" value="DNAG_N"/>
</dbReference>
<dbReference type="InterPro" id="IPR037068">
    <property type="entry name" value="DNA_primase_core_N_sf"/>
</dbReference>
<keyword evidence="3 12" id="KW-0808">Transferase</keyword>
<dbReference type="Gene3D" id="3.90.580.10">
    <property type="entry name" value="Zinc finger, CHC2-type domain"/>
    <property type="match status" value="1"/>
</dbReference>
<dbReference type="EMBL" id="JAGGJX010000001">
    <property type="protein sequence ID" value="MBP1854338.1"/>
    <property type="molecule type" value="Genomic_DNA"/>
</dbReference>
<dbReference type="Gene3D" id="3.90.980.10">
    <property type="entry name" value="DNA primase, catalytic core, N-terminal domain"/>
    <property type="match status" value="1"/>
</dbReference>
<name>A0ABS4E8U1_9FIRM</name>
<comment type="similarity">
    <text evidence="12 13">Belongs to the DnaG primase family.</text>
</comment>
<dbReference type="InterPro" id="IPR002694">
    <property type="entry name" value="Znf_CHC2"/>
</dbReference>
<dbReference type="SUPFAM" id="SSF56731">
    <property type="entry name" value="DNA primase core"/>
    <property type="match status" value="1"/>
</dbReference>
<evidence type="ECO:0000313" key="16">
    <source>
        <dbReference type="EMBL" id="MBP1854338.1"/>
    </source>
</evidence>
<evidence type="ECO:0000256" key="2">
    <source>
        <dbReference type="ARBA" id="ARBA00022515"/>
    </source>
</evidence>
<dbReference type="Pfam" id="PF01807">
    <property type="entry name" value="Zn_ribbon_DnaG"/>
    <property type="match status" value="1"/>
</dbReference>
<keyword evidence="7 12" id="KW-0863">Zinc-finger</keyword>